<accession>A0A125Q0N8</accession>
<keyword evidence="3" id="KW-1185">Reference proteome</keyword>
<reference evidence="3" key="1">
    <citation type="submission" date="2016-06" db="EMBL/GenBank/DDBJ databases">
        <authorList>
            <person name="Varghese N."/>
            <person name="Submissions Spin"/>
        </authorList>
    </citation>
    <scope>NUCLEOTIDE SEQUENCE [LARGE SCALE GENOMIC DNA]</scope>
    <source>
        <strain evidence="3">DSM 44983</strain>
    </source>
</reference>
<dbReference type="Pfam" id="PF02036">
    <property type="entry name" value="SCP2"/>
    <property type="match status" value="1"/>
</dbReference>
<dbReference type="Proteomes" id="UP000198226">
    <property type="component" value="Chromosome I"/>
</dbReference>
<evidence type="ECO:0000313" key="2">
    <source>
        <dbReference type="EMBL" id="SCG77841.1"/>
    </source>
</evidence>
<gene>
    <name evidence="2" type="ORF">GA0070623_4307</name>
</gene>
<dbReference type="OrthoDB" id="3402301at2"/>
<dbReference type="AlphaFoldDB" id="A0A125Q0N8"/>
<name>A0A125Q0N8_9ACTN</name>
<proteinExistence type="predicted"/>
<dbReference type="RefSeq" id="WP_067315091.1">
    <property type="nucleotide sequence ID" value="NZ_LRMV01000248.1"/>
</dbReference>
<dbReference type="InterPro" id="IPR003033">
    <property type="entry name" value="SCP2_sterol-bd_dom"/>
</dbReference>
<dbReference type="InterPro" id="IPR036527">
    <property type="entry name" value="SCP2_sterol-bd_dom_sf"/>
</dbReference>
<dbReference type="SUPFAM" id="SSF55718">
    <property type="entry name" value="SCP-like"/>
    <property type="match status" value="1"/>
</dbReference>
<dbReference type="EMBL" id="LT607752">
    <property type="protein sequence ID" value="SCG77841.1"/>
    <property type="molecule type" value="Genomic_DNA"/>
</dbReference>
<dbReference type="Gene3D" id="3.30.1050.10">
    <property type="entry name" value="SCP2 sterol-binding domain"/>
    <property type="match status" value="1"/>
</dbReference>
<evidence type="ECO:0000313" key="3">
    <source>
        <dbReference type="Proteomes" id="UP000198226"/>
    </source>
</evidence>
<feature type="domain" description="SCP2" evidence="1">
    <location>
        <begin position="20"/>
        <end position="105"/>
    </location>
</feature>
<sequence length="125" mass="13648">MTQATEEFFAALPSHAPAVLRAPVTGTLQIDLASGNRTEHWLVRLSPGAATVERSRGPADAVWSSSADLFERLVTGRAQAVSAVLRNESTFRGNVMLFLVFRRFFPTPPGVRDPRETAREQAGRA</sequence>
<evidence type="ECO:0000259" key="1">
    <source>
        <dbReference type="Pfam" id="PF02036"/>
    </source>
</evidence>
<protein>
    <submittedName>
        <fullName evidence="2">SCP-2 sterol transfer family protein</fullName>
    </submittedName>
</protein>
<organism evidence="2 3">
    <name type="scientific">Micromonospora rifamycinica</name>
    <dbReference type="NCBI Taxonomy" id="291594"/>
    <lineage>
        <taxon>Bacteria</taxon>
        <taxon>Bacillati</taxon>
        <taxon>Actinomycetota</taxon>
        <taxon>Actinomycetes</taxon>
        <taxon>Micromonosporales</taxon>
        <taxon>Micromonosporaceae</taxon>
        <taxon>Micromonospora</taxon>
    </lineage>
</organism>